<reference evidence="2" key="2">
    <citation type="submission" date="2025-08" db="UniProtKB">
        <authorList>
            <consortium name="Ensembl"/>
        </authorList>
    </citation>
    <scope>IDENTIFICATION</scope>
</reference>
<evidence type="ECO:0000259" key="1">
    <source>
        <dbReference type="Pfam" id="PF01352"/>
    </source>
</evidence>
<dbReference type="Ensembl" id="ENSPEMT00000033997.1">
    <property type="protein sequence ID" value="ENSPEMP00000035392.1"/>
    <property type="gene ID" value="ENSPEMG00000024516.1"/>
</dbReference>
<dbReference type="AlphaFoldDB" id="A0A8C8W416"/>
<sequence length="142" mass="16010">GWVGGLGKSPVFKEAAQKDTALKILWWTSFLCLRSYEVGLILFCSVILLFPDIEEWECLDPAHWAFGRDLLLENCSSLDSKGENSFLESPLFLLRVPGKTTLHGCELCVNESHISQGKMKCLEKETFLLIFSLSCFFPLGRC</sequence>
<dbReference type="Gene3D" id="6.10.140.140">
    <property type="match status" value="1"/>
</dbReference>
<name>A0A8C8W416_PERMB</name>
<dbReference type="GO" id="GO:0006355">
    <property type="term" value="P:regulation of DNA-templated transcription"/>
    <property type="evidence" value="ECO:0007669"/>
    <property type="project" value="InterPro"/>
</dbReference>
<dbReference type="SUPFAM" id="SSF109640">
    <property type="entry name" value="KRAB domain (Kruppel-associated box)"/>
    <property type="match status" value="1"/>
</dbReference>
<keyword evidence="3" id="KW-1185">Reference proteome</keyword>
<dbReference type="Pfam" id="PF01352">
    <property type="entry name" value="KRAB"/>
    <property type="match status" value="1"/>
</dbReference>
<dbReference type="InterPro" id="IPR001909">
    <property type="entry name" value="KRAB"/>
</dbReference>
<reference evidence="2" key="3">
    <citation type="submission" date="2025-09" db="UniProtKB">
        <authorList>
            <consortium name="Ensembl"/>
        </authorList>
    </citation>
    <scope>IDENTIFICATION</scope>
</reference>
<evidence type="ECO:0000313" key="2">
    <source>
        <dbReference type="Ensembl" id="ENSPEMP00000035392.1"/>
    </source>
</evidence>
<dbReference type="InterPro" id="IPR036051">
    <property type="entry name" value="KRAB_dom_sf"/>
</dbReference>
<organism evidence="2 3">
    <name type="scientific">Peromyscus maniculatus bairdii</name>
    <name type="common">Prairie deer mouse</name>
    <dbReference type="NCBI Taxonomy" id="230844"/>
    <lineage>
        <taxon>Eukaryota</taxon>
        <taxon>Metazoa</taxon>
        <taxon>Chordata</taxon>
        <taxon>Craniata</taxon>
        <taxon>Vertebrata</taxon>
        <taxon>Euteleostomi</taxon>
        <taxon>Mammalia</taxon>
        <taxon>Eutheria</taxon>
        <taxon>Euarchontoglires</taxon>
        <taxon>Glires</taxon>
        <taxon>Rodentia</taxon>
        <taxon>Myomorpha</taxon>
        <taxon>Muroidea</taxon>
        <taxon>Cricetidae</taxon>
        <taxon>Neotominae</taxon>
        <taxon>Peromyscus</taxon>
    </lineage>
</organism>
<feature type="domain" description="KRAB" evidence="1">
    <location>
        <begin position="54"/>
        <end position="80"/>
    </location>
</feature>
<proteinExistence type="predicted"/>
<reference evidence="2 3" key="1">
    <citation type="submission" date="2018-10" db="EMBL/GenBank/DDBJ databases">
        <title>Improved assembly of the deer mouse Peromyscus maniculatus genome.</title>
        <authorList>
            <person name="Lassance J.-M."/>
            <person name="Hoekstra H.E."/>
        </authorList>
    </citation>
    <scope>NUCLEOTIDE SEQUENCE [LARGE SCALE GENOMIC DNA]</scope>
</reference>
<evidence type="ECO:0000313" key="3">
    <source>
        <dbReference type="Proteomes" id="UP000694547"/>
    </source>
</evidence>
<protein>
    <recommendedName>
        <fullName evidence="1">KRAB domain-containing protein</fullName>
    </recommendedName>
</protein>
<dbReference type="Proteomes" id="UP000694547">
    <property type="component" value="Chromosome 1"/>
</dbReference>
<accession>A0A8C8W416</accession>